<dbReference type="GO" id="GO:0004252">
    <property type="term" value="F:serine-type endopeptidase activity"/>
    <property type="evidence" value="ECO:0007669"/>
    <property type="project" value="InterPro"/>
</dbReference>
<keyword evidence="12" id="KW-0732">Signal</keyword>
<dbReference type="GO" id="GO:0090729">
    <property type="term" value="F:toxin activity"/>
    <property type="evidence" value="ECO:0007669"/>
    <property type="project" value="UniProtKB-KW"/>
</dbReference>
<keyword evidence="7 11" id="KW-0720">Serine protease</keyword>
<dbReference type="AlphaFoldDB" id="A0A1L8D5V3"/>
<comment type="subcellular location">
    <subcellularLocation>
        <location evidence="1">Secreted</location>
    </subcellularLocation>
</comment>
<reference evidence="14" key="1">
    <citation type="submission" date="2015-11" db="EMBL/GenBank/DDBJ databases">
        <title>Transcriptomic analysis of venom glands from five Bothrops atrox snakes.</title>
        <authorList>
            <person name="Amazonas D.R."/>
            <person name="Nishiyama M.Y.Jr."/>
            <person name="Gibbs H.L."/>
            <person name="Rokyta D.R."/>
            <person name="Junqueira-de-Azevedo I.L."/>
            <person name="Moura-da-Silva A.M."/>
        </authorList>
    </citation>
    <scope>NUCLEOTIDE SEQUENCE</scope>
    <source>
        <strain evidence="14">Tapajos National Forest</strain>
        <tissue evidence="14">Venom gland</tissue>
    </source>
</reference>
<evidence type="ECO:0000256" key="10">
    <source>
        <dbReference type="ARBA" id="ARBA00023240"/>
    </source>
</evidence>
<comment type="similarity">
    <text evidence="2">Belongs to the peptidase S1 family. Snake venom subfamily.</text>
</comment>
<dbReference type="GO" id="GO:0006508">
    <property type="term" value="P:proteolysis"/>
    <property type="evidence" value="ECO:0007669"/>
    <property type="project" value="UniProtKB-KW"/>
</dbReference>
<dbReference type="PROSITE" id="PS00135">
    <property type="entry name" value="TRYPSIN_SER"/>
    <property type="match status" value="1"/>
</dbReference>
<keyword evidence="10" id="KW-1199">Hemostasis impairing toxin</keyword>
<dbReference type="PRINTS" id="PR00722">
    <property type="entry name" value="CHYMOTRYPSIN"/>
</dbReference>
<dbReference type="InterPro" id="IPR043504">
    <property type="entry name" value="Peptidase_S1_PA_chymotrypsin"/>
</dbReference>
<dbReference type="InterPro" id="IPR033116">
    <property type="entry name" value="TRYPSIN_SER"/>
</dbReference>
<dbReference type="InterPro" id="IPR018114">
    <property type="entry name" value="TRYPSIN_HIS"/>
</dbReference>
<dbReference type="PROSITE" id="PS50240">
    <property type="entry name" value="TRYPSIN_DOM"/>
    <property type="match status" value="1"/>
</dbReference>
<protein>
    <submittedName>
        <fullName evidence="14">BATXSVSP14</fullName>
    </submittedName>
</protein>
<keyword evidence="8" id="KW-1015">Disulfide bond</keyword>
<dbReference type="FunFam" id="2.40.10.10:FF:000158">
    <property type="entry name" value="Thrombin-like enzyme saxthrombin"/>
    <property type="match status" value="1"/>
</dbReference>
<keyword evidence="6 11" id="KW-0378">Hydrolase</keyword>
<evidence type="ECO:0000256" key="2">
    <source>
        <dbReference type="ARBA" id="ARBA00009228"/>
    </source>
</evidence>
<dbReference type="PROSITE" id="PS00134">
    <property type="entry name" value="TRYPSIN_HIS"/>
    <property type="match status" value="1"/>
</dbReference>
<evidence type="ECO:0000256" key="1">
    <source>
        <dbReference type="ARBA" id="ARBA00004613"/>
    </source>
</evidence>
<keyword evidence="4" id="KW-0800">Toxin</keyword>
<dbReference type="SUPFAM" id="SSF50494">
    <property type="entry name" value="Trypsin-like serine proteases"/>
    <property type="match status" value="1"/>
</dbReference>
<evidence type="ECO:0000256" key="3">
    <source>
        <dbReference type="ARBA" id="ARBA00022525"/>
    </source>
</evidence>
<dbReference type="GO" id="GO:0030141">
    <property type="term" value="C:secretory granule"/>
    <property type="evidence" value="ECO:0007669"/>
    <property type="project" value="TreeGrafter"/>
</dbReference>
<evidence type="ECO:0000256" key="5">
    <source>
        <dbReference type="ARBA" id="ARBA00022670"/>
    </source>
</evidence>
<keyword evidence="5 11" id="KW-0645">Protease</keyword>
<dbReference type="InterPro" id="IPR009003">
    <property type="entry name" value="Peptidase_S1_PA"/>
</dbReference>
<sequence length="258" mass="28000">MVLIRVLANLLILQLSYEQKSSELVIGGDECNISEHRSLVAIFNSSGFLCGGTLINEEWVLTASHCDSKNFQMLFGMHSKNILNEDEQTRDPKEKFICPNRKKDDELDKDIMLIRLNSSVSNSEHIAPLSLPSSPPSMGSLCRIMGWGTISASNETFPDVPHCANINILHYSVCRGAHAGLPAKSRTLCAGVLQGGIDTCQGDSGGPLICNGEFHGIVSWGARPCAKSFAPGVYTKVFDYIDWIQSIIAGNTTATCPP</sequence>
<evidence type="ECO:0000256" key="7">
    <source>
        <dbReference type="ARBA" id="ARBA00022825"/>
    </source>
</evidence>
<evidence type="ECO:0000256" key="12">
    <source>
        <dbReference type="SAM" id="SignalP"/>
    </source>
</evidence>
<dbReference type="EMBL" id="GEDR01000140">
    <property type="protein sequence ID" value="JAV01822.1"/>
    <property type="molecule type" value="mRNA"/>
</dbReference>
<name>A0A1L8D5V3_BOTAT</name>
<dbReference type="Gene3D" id="2.40.10.10">
    <property type="entry name" value="Trypsin-like serine proteases"/>
    <property type="match status" value="2"/>
</dbReference>
<keyword evidence="9" id="KW-0325">Glycoprotein</keyword>
<organism evidence="14">
    <name type="scientific">Bothrops atrox</name>
    <name type="common">Barba amarilla</name>
    <name type="synonym">Fer-de-lance</name>
    <dbReference type="NCBI Taxonomy" id="8725"/>
    <lineage>
        <taxon>Eukaryota</taxon>
        <taxon>Metazoa</taxon>
        <taxon>Chordata</taxon>
        <taxon>Craniata</taxon>
        <taxon>Vertebrata</taxon>
        <taxon>Euteleostomi</taxon>
        <taxon>Lepidosauria</taxon>
        <taxon>Squamata</taxon>
        <taxon>Bifurcata</taxon>
        <taxon>Unidentata</taxon>
        <taxon>Episquamata</taxon>
        <taxon>Toxicofera</taxon>
        <taxon>Serpentes</taxon>
        <taxon>Colubroidea</taxon>
        <taxon>Viperidae</taxon>
        <taxon>Crotalinae</taxon>
        <taxon>Bothrops</taxon>
    </lineage>
</organism>
<dbReference type="InterPro" id="IPR001314">
    <property type="entry name" value="Peptidase_S1A"/>
</dbReference>
<keyword evidence="3" id="KW-0964">Secreted</keyword>
<evidence type="ECO:0000313" key="14">
    <source>
        <dbReference type="EMBL" id="JAV01822.1"/>
    </source>
</evidence>
<evidence type="ECO:0000259" key="13">
    <source>
        <dbReference type="PROSITE" id="PS50240"/>
    </source>
</evidence>
<proteinExistence type="evidence at transcript level"/>
<feature type="signal peptide" evidence="12">
    <location>
        <begin position="1"/>
        <end position="18"/>
    </location>
</feature>
<evidence type="ECO:0000256" key="11">
    <source>
        <dbReference type="RuleBase" id="RU363034"/>
    </source>
</evidence>
<dbReference type="PANTHER" id="PTHR24271">
    <property type="entry name" value="KALLIKREIN-RELATED"/>
    <property type="match status" value="1"/>
</dbReference>
<evidence type="ECO:0000256" key="9">
    <source>
        <dbReference type="ARBA" id="ARBA00023180"/>
    </source>
</evidence>
<dbReference type="PANTHER" id="PTHR24271:SF47">
    <property type="entry name" value="KALLIKREIN-1"/>
    <property type="match status" value="1"/>
</dbReference>
<dbReference type="CDD" id="cd00190">
    <property type="entry name" value="Tryp_SPc"/>
    <property type="match status" value="1"/>
</dbReference>
<dbReference type="Pfam" id="PF00089">
    <property type="entry name" value="Trypsin"/>
    <property type="match status" value="1"/>
</dbReference>
<evidence type="ECO:0000256" key="4">
    <source>
        <dbReference type="ARBA" id="ARBA00022656"/>
    </source>
</evidence>
<dbReference type="SMART" id="SM00020">
    <property type="entry name" value="Tryp_SPc"/>
    <property type="match status" value="1"/>
</dbReference>
<accession>A0A1L8D5V3</accession>
<dbReference type="GO" id="GO:0005576">
    <property type="term" value="C:extracellular region"/>
    <property type="evidence" value="ECO:0007669"/>
    <property type="project" value="UniProtKB-SubCell"/>
</dbReference>
<feature type="chain" id="PRO_5012250785" evidence="12">
    <location>
        <begin position="19"/>
        <end position="258"/>
    </location>
</feature>
<feature type="domain" description="Peptidase S1" evidence="13">
    <location>
        <begin position="25"/>
        <end position="249"/>
    </location>
</feature>
<evidence type="ECO:0000256" key="8">
    <source>
        <dbReference type="ARBA" id="ARBA00023157"/>
    </source>
</evidence>
<dbReference type="FunFam" id="2.40.10.10:FF:000153">
    <property type="entry name" value="Venom plasminogen activator TSV-PA"/>
    <property type="match status" value="1"/>
</dbReference>
<evidence type="ECO:0000256" key="6">
    <source>
        <dbReference type="ARBA" id="ARBA00022801"/>
    </source>
</evidence>
<dbReference type="InterPro" id="IPR001254">
    <property type="entry name" value="Trypsin_dom"/>
</dbReference>